<dbReference type="InterPro" id="IPR036397">
    <property type="entry name" value="RNaseH_sf"/>
</dbReference>
<dbReference type="EMBL" id="MCFA01000392">
    <property type="protein sequence ID" value="ORX92442.1"/>
    <property type="molecule type" value="Genomic_DNA"/>
</dbReference>
<accession>A0A1Y1Y343</accession>
<dbReference type="STRING" id="1231657.A0A1Y1Y343"/>
<protein>
    <submittedName>
        <fullName evidence="2">Piwi domain-containing protein</fullName>
    </submittedName>
</protein>
<keyword evidence="3" id="KW-1185">Reference proteome</keyword>
<feature type="domain" description="Piwi" evidence="1">
    <location>
        <begin position="17"/>
        <end position="83"/>
    </location>
</feature>
<dbReference type="SUPFAM" id="SSF53098">
    <property type="entry name" value="Ribonuclease H-like"/>
    <property type="match status" value="1"/>
</dbReference>
<dbReference type="PANTHER" id="PTHR22891">
    <property type="entry name" value="EUKARYOTIC TRANSLATION INITIATION FACTOR 2C"/>
    <property type="match status" value="1"/>
</dbReference>
<gene>
    <name evidence="2" type="ORF">BCR34DRAFT_581102</name>
</gene>
<organism evidence="2 3">
    <name type="scientific">Clohesyomyces aquaticus</name>
    <dbReference type="NCBI Taxonomy" id="1231657"/>
    <lineage>
        <taxon>Eukaryota</taxon>
        <taxon>Fungi</taxon>
        <taxon>Dikarya</taxon>
        <taxon>Ascomycota</taxon>
        <taxon>Pezizomycotina</taxon>
        <taxon>Dothideomycetes</taxon>
        <taxon>Pleosporomycetidae</taxon>
        <taxon>Pleosporales</taxon>
        <taxon>Lindgomycetaceae</taxon>
        <taxon>Clohesyomyces</taxon>
    </lineage>
</organism>
<evidence type="ECO:0000313" key="3">
    <source>
        <dbReference type="Proteomes" id="UP000193144"/>
    </source>
</evidence>
<dbReference type="Gene3D" id="3.30.420.10">
    <property type="entry name" value="Ribonuclease H-like superfamily/Ribonuclease H"/>
    <property type="match status" value="1"/>
</dbReference>
<reference evidence="2 3" key="1">
    <citation type="submission" date="2016-07" db="EMBL/GenBank/DDBJ databases">
        <title>Pervasive Adenine N6-methylation of Active Genes in Fungi.</title>
        <authorList>
            <consortium name="DOE Joint Genome Institute"/>
            <person name="Mondo S.J."/>
            <person name="Dannebaum R.O."/>
            <person name="Kuo R.C."/>
            <person name="Labutti K."/>
            <person name="Haridas S."/>
            <person name="Kuo A."/>
            <person name="Salamov A."/>
            <person name="Ahrendt S.R."/>
            <person name="Lipzen A."/>
            <person name="Sullivan W."/>
            <person name="Andreopoulos W.B."/>
            <person name="Clum A."/>
            <person name="Lindquist E."/>
            <person name="Daum C."/>
            <person name="Ramamoorthy G.K."/>
            <person name="Gryganskyi A."/>
            <person name="Culley D."/>
            <person name="Magnuson J.K."/>
            <person name="James T.Y."/>
            <person name="O'Malley M.A."/>
            <person name="Stajich J.E."/>
            <person name="Spatafora J.W."/>
            <person name="Visel A."/>
            <person name="Grigoriev I.V."/>
        </authorList>
    </citation>
    <scope>NUCLEOTIDE SEQUENCE [LARGE SCALE GENOMIC DNA]</scope>
    <source>
        <strain evidence="2 3">CBS 115471</strain>
    </source>
</reference>
<sequence length="83" mass="9754">MIENVTDMVSERLSAWYDANNNTFPENVLYYRDSVSDSQYFQVLEDELPQIKAAFEEFAKQHKLKENPSFKLTAVVVTKRHHT</sequence>
<dbReference type="InterPro" id="IPR012337">
    <property type="entry name" value="RNaseH-like_sf"/>
</dbReference>
<dbReference type="Proteomes" id="UP000193144">
    <property type="component" value="Unassembled WGS sequence"/>
</dbReference>
<evidence type="ECO:0000259" key="1">
    <source>
        <dbReference type="PROSITE" id="PS50822"/>
    </source>
</evidence>
<dbReference type="Pfam" id="PF02171">
    <property type="entry name" value="Piwi"/>
    <property type="match status" value="1"/>
</dbReference>
<dbReference type="OrthoDB" id="10252740at2759"/>
<name>A0A1Y1Y343_9PLEO</name>
<evidence type="ECO:0000313" key="2">
    <source>
        <dbReference type="EMBL" id="ORX92442.1"/>
    </source>
</evidence>
<proteinExistence type="predicted"/>
<dbReference type="InterPro" id="IPR003165">
    <property type="entry name" value="Piwi"/>
</dbReference>
<dbReference type="PROSITE" id="PS50822">
    <property type="entry name" value="PIWI"/>
    <property type="match status" value="1"/>
</dbReference>
<dbReference type="AlphaFoldDB" id="A0A1Y1Y343"/>
<comment type="caution">
    <text evidence="2">The sequence shown here is derived from an EMBL/GenBank/DDBJ whole genome shotgun (WGS) entry which is preliminary data.</text>
</comment>
<dbReference type="GO" id="GO:0003676">
    <property type="term" value="F:nucleic acid binding"/>
    <property type="evidence" value="ECO:0007669"/>
    <property type="project" value="InterPro"/>
</dbReference>